<keyword evidence="5" id="KW-1185">Reference proteome</keyword>
<name>A0A9J6GBR1_HAELO</name>
<accession>A0A9J6GBR1</accession>
<dbReference type="AlphaFoldDB" id="A0A9J6GBR1"/>
<protein>
    <recommendedName>
        <fullName evidence="3">F-box/LRR-repeat protein 15-like leucin rich repeat domain-containing protein</fullName>
    </recommendedName>
</protein>
<dbReference type="PANTHER" id="PTHR13318:SF95">
    <property type="entry name" value="F-BOX PROTEIN YLR352W"/>
    <property type="match status" value="1"/>
</dbReference>
<evidence type="ECO:0000256" key="1">
    <source>
        <dbReference type="ARBA" id="ARBA00022786"/>
    </source>
</evidence>
<evidence type="ECO:0000313" key="5">
    <source>
        <dbReference type="Proteomes" id="UP000821853"/>
    </source>
</evidence>
<dbReference type="Proteomes" id="UP000821853">
    <property type="component" value="Chromosome 4"/>
</dbReference>
<dbReference type="Gene3D" id="3.80.10.10">
    <property type="entry name" value="Ribonuclease Inhibitor"/>
    <property type="match status" value="1"/>
</dbReference>
<dbReference type="PANTHER" id="PTHR13318">
    <property type="entry name" value="PARTNER OF PAIRED, ISOFORM B-RELATED"/>
    <property type="match status" value="1"/>
</dbReference>
<feature type="compositionally biased region" description="Polar residues" evidence="2">
    <location>
        <begin position="15"/>
        <end position="25"/>
    </location>
</feature>
<dbReference type="InterPro" id="IPR036047">
    <property type="entry name" value="F-box-like_dom_sf"/>
</dbReference>
<dbReference type="OrthoDB" id="10044893at2759"/>
<dbReference type="SUPFAM" id="SSF81383">
    <property type="entry name" value="F-box domain"/>
    <property type="match status" value="1"/>
</dbReference>
<evidence type="ECO:0000313" key="4">
    <source>
        <dbReference type="EMBL" id="KAH9372853.1"/>
    </source>
</evidence>
<dbReference type="GO" id="GO:0031146">
    <property type="term" value="P:SCF-dependent proteasomal ubiquitin-dependent protein catabolic process"/>
    <property type="evidence" value="ECO:0007669"/>
    <property type="project" value="TreeGrafter"/>
</dbReference>
<dbReference type="GO" id="GO:0019005">
    <property type="term" value="C:SCF ubiquitin ligase complex"/>
    <property type="evidence" value="ECO:0007669"/>
    <property type="project" value="TreeGrafter"/>
</dbReference>
<keyword evidence="1" id="KW-0833">Ubl conjugation pathway</keyword>
<dbReference type="InterPro" id="IPR001611">
    <property type="entry name" value="Leu-rich_rpt"/>
</dbReference>
<dbReference type="SMART" id="SM00367">
    <property type="entry name" value="LRR_CC"/>
    <property type="match status" value="7"/>
</dbReference>
<dbReference type="Pfam" id="PF13516">
    <property type="entry name" value="LRR_6"/>
    <property type="match status" value="2"/>
</dbReference>
<dbReference type="InterPro" id="IPR006553">
    <property type="entry name" value="Leu-rich_rpt_Cys-con_subtyp"/>
</dbReference>
<dbReference type="SMART" id="SM00368">
    <property type="entry name" value="LRR_RI"/>
    <property type="match status" value="3"/>
</dbReference>
<dbReference type="InterPro" id="IPR057207">
    <property type="entry name" value="FBXL15_LRR"/>
</dbReference>
<dbReference type="InterPro" id="IPR032675">
    <property type="entry name" value="LRR_dom_sf"/>
</dbReference>
<dbReference type="SUPFAM" id="SSF52047">
    <property type="entry name" value="RNI-like"/>
    <property type="match status" value="1"/>
</dbReference>
<evidence type="ECO:0000256" key="2">
    <source>
        <dbReference type="SAM" id="MobiDB-lite"/>
    </source>
</evidence>
<proteinExistence type="predicted"/>
<gene>
    <name evidence="4" type="ORF">HPB48_009887</name>
</gene>
<dbReference type="EMBL" id="JABSTR010000006">
    <property type="protein sequence ID" value="KAH9372853.1"/>
    <property type="molecule type" value="Genomic_DNA"/>
</dbReference>
<feature type="region of interest" description="Disordered" evidence="2">
    <location>
        <begin position="1"/>
        <end position="29"/>
    </location>
</feature>
<dbReference type="VEuPathDB" id="VectorBase:HLOH_062330"/>
<evidence type="ECO:0000259" key="3">
    <source>
        <dbReference type="Pfam" id="PF25372"/>
    </source>
</evidence>
<dbReference type="Pfam" id="PF25372">
    <property type="entry name" value="DUF7885"/>
    <property type="match status" value="1"/>
</dbReference>
<reference evidence="4 5" key="1">
    <citation type="journal article" date="2020" name="Cell">
        <title>Large-Scale Comparative Analyses of Tick Genomes Elucidate Their Genetic Diversity and Vector Capacities.</title>
        <authorList>
            <consortium name="Tick Genome and Microbiome Consortium (TIGMIC)"/>
            <person name="Jia N."/>
            <person name="Wang J."/>
            <person name="Shi W."/>
            <person name="Du L."/>
            <person name="Sun Y."/>
            <person name="Zhan W."/>
            <person name="Jiang J.F."/>
            <person name="Wang Q."/>
            <person name="Zhang B."/>
            <person name="Ji P."/>
            <person name="Bell-Sakyi L."/>
            <person name="Cui X.M."/>
            <person name="Yuan T.T."/>
            <person name="Jiang B.G."/>
            <person name="Yang W.F."/>
            <person name="Lam T.T."/>
            <person name="Chang Q.C."/>
            <person name="Ding S.J."/>
            <person name="Wang X.J."/>
            <person name="Zhu J.G."/>
            <person name="Ruan X.D."/>
            <person name="Zhao L."/>
            <person name="Wei J.T."/>
            <person name="Ye R.Z."/>
            <person name="Que T.C."/>
            <person name="Du C.H."/>
            <person name="Zhou Y.H."/>
            <person name="Cheng J.X."/>
            <person name="Dai P.F."/>
            <person name="Guo W.B."/>
            <person name="Han X.H."/>
            <person name="Huang E.J."/>
            <person name="Li L.F."/>
            <person name="Wei W."/>
            <person name="Gao Y.C."/>
            <person name="Liu J.Z."/>
            <person name="Shao H.Z."/>
            <person name="Wang X."/>
            <person name="Wang C.C."/>
            <person name="Yang T.C."/>
            <person name="Huo Q.B."/>
            <person name="Li W."/>
            <person name="Chen H.Y."/>
            <person name="Chen S.E."/>
            <person name="Zhou L.G."/>
            <person name="Ni X.B."/>
            <person name="Tian J.H."/>
            <person name="Sheng Y."/>
            <person name="Liu T."/>
            <person name="Pan Y.S."/>
            <person name="Xia L.Y."/>
            <person name="Li J."/>
            <person name="Zhao F."/>
            <person name="Cao W.C."/>
        </authorList>
    </citation>
    <scope>NUCLEOTIDE SEQUENCE [LARGE SCALE GENOMIC DNA]</scope>
    <source>
        <strain evidence="4">HaeL-2018</strain>
    </source>
</reference>
<feature type="region of interest" description="Disordered" evidence="2">
    <location>
        <begin position="404"/>
        <end position="426"/>
    </location>
</feature>
<comment type="caution">
    <text evidence="4">The sequence shown here is derived from an EMBL/GenBank/DDBJ whole genome shotgun (WGS) entry which is preliminary data.</text>
</comment>
<organism evidence="4 5">
    <name type="scientific">Haemaphysalis longicornis</name>
    <name type="common">Bush tick</name>
    <dbReference type="NCBI Taxonomy" id="44386"/>
    <lineage>
        <taxon>Eukaryota</taxon>
        <taxon>Metazoa</taxon>
        <taxon>Ecdysozoa</taxon>
        <taxon>Arthropoda</taxon>
        <taxon>Chelicerata</taxon>
        <taxon>Arachnida</taxon>
        <taxon>Acari</taxon>
        <taxon>Parasitiformes</taxon>
        <taxon>Ixodida</taxon>
        <taxon>Ixodoidea</taxon>
        <taxon>Ixodidae</taxon>
        <taxon>Haemaphysalinae</taxon>
        <taxon>Haemaphysalis</taxon>
    </lineage>
</organism>
<sequence>MGGALTHYGPPGDTEPSQPSQQSIADPSVEAGSPEMIRLVLSQLEPTGRGRMAQLCSAWKAIAEESWMWAGYEARVRLPENSGPGLDCIRRRGISKVKVLSLGGWPPEQLCGLRQALPDLQSLDLSPCKNTLNDQVFKALEKALLEEFQGAPLEPLRYTSLTSLSLRMCSRLSDYSIWCVTILMPNLEELDLGYCELIKDPSMAYVAGGLKRLKALDISRSDISDVGLRALTISPANQLESLTLARCVYATSSGLCFLIEKSIRLVTLDVSICHLVTDAVVEATSKILTLKRLVLSWCKNLTNQSIRSLATRPSSLEKLEIRACILIDDQGVACVDLGPGLLELTTLCLKGNPITDNGLAKLARTLGHMTKLDLTMCKLITNAGVPSVGGPSAETTLASIGALHETDKPSGEGSDADGIPGSIERQRLQKDYRRRLELRH</sequence>
<feature type="domain" description="F-box/LRR-repeat protein 15-like leucin rich repeat" evidence="3">
    <location>
        <begin position="159"/>
        <end position="311"/>
    </location>
</feature>